<organism evidence="2">
    <name type="scientific">Myoviridae sp. cte0t5</name>
    <dbReference type="NCBI Taxonomy" id="2823549"/>
    <lineage>
        <taxon>Viruses</taxon>
        <taxon>Duplodnaviria</taxon>
        <taxon>Heunggongvirae</taxon>
        <taxon>Uroviricota</taxon>
        <taxon>Caudoviricetes</taxon>
    </lineage>
</organism>
<proteinExistence type="predicted"/>
<accession>A0A8S5LH72</accession>
<evidence type="ECO:0000256" key="1">
    <source>
        <dbReference type="SAM" id="MobiDB-lite"/>
    </source>
</evidence>
<name>A0A8S5LH72_9CAUD</name>
<evidence type="ECO:0000313" key="2">
    <source>
        <dbReference type="EMBL" id="DAD69290.1"/>
    </source>
</evidence>
<feature type="region of interest" description="Disordered" evidence="1">
    <location>
        <begin position="1"/>
        <end position="37"/>
    </location>
</feature>
<reference evidence="2" key="1">
    <citation type="journal article" date="2021" name="Proc. Natl. Acad. Sci. U.S.A.">
        <title>A Catalog of Tens of Thousands of Viruses from Human Metagenomes Reveals Hidden Associations with Chronic Diseases.</title>
        <authorList>
            <person name="Tisza M.J."/>
            <person name="Buck C.B."/>
        </authorList>
    </citation>
    <scope>NUCLEOTIDE SEQUENCE</scope>
    <source>
        <strain evidence="2">Cte0t5</strain>
    </source>
</reference>
<protein>
    <submittedName>
        <fullName evidence="2">Uncharacterized protein</fullName>
    </submittedName>
</protein>
<dbReference type="EMBL" id="BK014717">
    <property type="protein sequence ID" value="DAD69290.1"/>
    <property type="molecule type" value="Genomic_DNA"/>
</dbReference>
<sequence length="37" mass="3764">MRRSEDARAQPRPGGAGTGASTVRTASHAVGLSRSLV</sequence>